<keyword evidence="3" id="KW-1185">Reference proteome</keyword>
<comment type="caution">
    <text evidence="2">The sequence shown here is derived from an EMBL/GenBank/DDBJ whole genome shotgun (WGS) entry which is preliminary data.</text>
</comment>
<dbReference type="InterPro" id="IPR046671">
    <property type="entry name" value="DUF6541"/>
</dbReference>
<keyword evidence="1" id="KW-0472">Membrane</keyword>
<evidence type="ECO:0000313" key="3">
    <source>
        <dbReference type="Proteomes" id="UP000520767"/>
    </source>
</evidence>
<feature type="transmembrane region" description="Helical" evidence="1">
    <location>
        <begin position="432"/>
        <end position="452"/>
    </location>
</feature>
<dbReference type="RefSeq" id="WP_184811043.1">
    <property type="nucleotide sequence ID" value="NZ_JACHJQ010000003.1"/>
</dbReference>
<feature type="transmembrane region" description="Helical" evidence="1">
    <location>
        <begin position="320"/>
        <end position="341"/>
    </location>
</feature>
<feature type="transmembrane region" description="Helical" evidence="1">
    <location>
        <begin position="211"/>
        <end position="230"/>
    </location>
</feature>
<feature type="transmembrane region" description="Helical" evidence="1">
    <location>
        <begin position="461"/>
        <end position="478"/>
    </location>
</feature>
<feature type="transmembrane region" description="Helical" evidence="1">
    <location>
        <begin position="92"/>
        <end position="112"/>
    </location>
</feature>
<feature type="transmembrane region" description="Helical" evidence="1">
    <location>
        <begin position="269"/>
        <end position="285"/>
    </location>
</feature>
<feature type="transmembrane region" description="Helical" evidence="1">
    <location>
        <begin position="182"/>
        <end position="204"/>
    </location>
</feature>
<keyword evidence="1" id="KW-1133">Transmembrane helix</keyword>
<name>A0A7W7VE54_9PSEU</name>
<feature type="transmembrane region" description="Helical" evidence="1">
    <location>
        <begin position="33"/>
        <end position="53"/>
    </location>
</feature>
<accession>A0A7W7VE54</accession>
<protein>
    <submittedName>
        <fullName evidence="2">Uncharacterized protein</fullName>
    </submittedName>
</protein>
<evidence type="ECO:0000313" key="2">
    <source>
        <dbReference type="EMBL" id="MBB4906898.1"/>
    </source>
</evidence>
<feature type="transmembrane region" description="Helical" evidence="1">
    <location>
        <begin position="242"/>
        <end position="262"/>
    </location>
</feature>
<feature type="transmembrane region" description="Helical" evidence="1">
    <location>
        <begin position="394"/>
        <end position="412"/>
    </location>
</feature>
<reference evidence="2 3" key="1">
    <citation type="submission" date="2020-08" db="EMBL/GenBank/DDBJ databases">
        <title>Genomic Encyclopedia of Type Strains, Phase III (KMG-III): the genomes of soil and plant-associated and newly described type strains.</title>
        <authorList>
            <person name="Whitman W."/>
        </authorList>
    </citation>
    <scope>NUCLEOTIDE SEQUENCE [LARGE SCALE GENOMIC DNA]</scope>
    <source>
        <strain evidence="2 3">CECT 8960</strain>
    </source>
</reference>
<feature type="transmembrane region" description="Helical" evidence="1">
    <location>
        <begin position="371"/>
        <end position="387"/>
    </location>
</feature>
<sequence length="625" mass="67217">MNWVEVAPIVLVTVAWLWLPGLPVTYSLGLRGIAAAATAPLVSIAVVAGTAVAAELAGVGWSVLVPLAVSAVLAATAFFLRRKAFAPDPRRLTIVAAVGMLPAALLATFSVMRAVGPPDSLSQVFDTPFHYNALAYIRDTHQASSLTIGSLGNPDLPGVFYPAAWHDFGSLVMMSTGTSIPIAANVVCAVVTVLLWPLSCLLLARQLFGRNIAALAIAGVLSVAFPGFPWDLFGWGVLWPNLFGMALAPAAFALVLTVTGWVKDDAIGTRRAWVLLVFAVVAAGFAHPNVLFSLVALSLFPVGARLFLRARQGRRGVVECVVFAVVVIGGWLWSATSPVFANARNWNWKAIETPANAVGEVLLNATNQREALWLLSAVVVVGMCTVPRFPVMRWVLAAHAVTALLYVLAAGLNRPDTRLFTGYWYNDSHRLAAMLPITAVPLAIAGILFLATKLPKVRQPAIVLTALLVVATGGLYPADRELRIQVTYPRTEEHKLVTDDMRDFYARVADEIPEDGRVIGNPFDGSVLLWALADREVLFPHFLTASSSGQAYLGRHLEDAATDPRVCRELDRYDVGYVLIGKDEADTVQGRYGGILGVTDAEGFELVDRAGATRLYRITACDRHP</sequence>
<feature type="transmembrane region" description="Helical" evidence="1">
    <location>
        <begin position="6"/>
        <end position="26"/>
    </location>
</feature>
<keyword evidence="1" id="KW-0812">Transmembrane</keyword>
<dbReference type="Proteomes" id="UP000520767">
    <property type="component" value="Unassembled WGS sequence"/>
</dbReference>
<gene>
    <name evidence="2" type="ORF">FHR82_003118</name>
</gene>
<evidence type="ECO:0000256" key="1">
    <source>
        <dbReference type="SAM" id="Phobius"/>
    </source>
</evidence>
<feature type="transmembrane region" description="Helical" evidence="1">
    <location>
        <begin position="59"/>
        <end position="80"/>
    </location>
</feature>
<dbReference type="AlphaFoldDB" id="A0A7W7VE54"/>
<dbReference type="Pfam" id="PF20176">
    <property type="entry name" value="DUF6541"/>
    <property type="match status" value="1"/>
</dbReference>
<proteinExistence type="predicted"/>
<organism evidence="2 3">
    <name type="scientific">Actinophytocola algeriensis</name>
    <dbReference type="NCBI Taxonomy" id="1768010"/>
    <lineage>
        <taxon>Bacteria</taxon>
        <taxon>Bacillati</taxon>
        <taxon>Actinomycetota</taxon>
        <taxon>Actinomycetes</taxon>
        <taxon>Pseudonocardiales</taxon>
        <taxon>Pseudonocardiaceae</taxon>
    </lineage>
</organism>
<dbReference type="EMBL" id="JACHJQ010000003">
    <property type="protein sequence ID" value="MBB4906898.1"/>
    <property type="molecule type" value="Genomic_DNA"/>
</dbReference>